<dbReference type="InterPro" id="IPR046348">
    <property type="entry name" value="SIS_dom_sf"/>
</dbReference>
<gene>
    <name evidence="3" type="ORF">ACFQRG_03660</name>
</gene>
<accession>A0ABW2PRN6</accession>
<feature type="domain" description="SIS" evidence="2">
    <location>
        <begin position="196"/>
        <end position="338"/>
    </location>
</feature>
<dbReference type="PROSITE" id="PS51464">
    <property type="entry name" value="SIS"/>
    <property type="match status" value="2"/>
</dbReference>
<dbReference type="CDD" id="cd05009">
    <property type="entry name" value="SIS_GlmS_GlmD_2"/>
    <property type="match status" value="1"/>
</dbReference>
<dbReference type="InterPro" id="IPR001347">
    <property type="entry name" value="SIS_dom"/>
</dbReference>
<keyword evidence="1" id="KW-0677">Repeat</keyword>
<proteinExistence type="predicted"/>
<dbReference type="Proteomes" id="UP001596505">
    <property type="component" value="Unassembled WGS sequence"/>
</dbReference>
<evidence type="ECO:0000313" key="3">
    <source>
        <dbReference type="EMBL" id="MFC7392068.1"/>
    </source>
</evidence>
<comment type="caution">
    <text evidence="3">The sequence shown here is derived from an EMBL/GenBank/DDBJ whole genome shotgun (WGS) entry which is preliminary data.</text>
</comment>
<dbReference type="GO" id="GO:0016787">
    <property type="term" value="F:hydrolase activity"/>
    <property type="evidence" value="ECO:0007669"/>
    <property type="project" value="UniProtKB-KW"/>
</dbReference>
<dbReference type="PANTHER" id="PTHR10937">
    <property type="entry name" value="GLUCOSAMINE--FRUCTOSE-6-PHOSPHATE AMINOTRANSFERASE, ISOMERIZING"/>
    <property type="match status" value="1"/>
</dbReference>
<dbReference type="EMBL" id="JBHTCO010000004">
    <property type="protein sequence ID" value="MFC7392068.1"/>
    <property type="molecule type" value="Genomic_DNA"/>
</dbReference>
<organism evidence="3 4">
    <name type="scientific">Scopulibacillus cellulosilyticus</name>
    <dbReference type="NCBI Taxonomy" id="2665665"/>
    <lineage>
        <taxon>Bacteria</taxon>
        <taxon>Bacillati</taxon>
        <taxon>Bacillota</taxon>
        <taxon>Bacilli</taxon>
        <taxon>Bacillales</taxon>
        <taxon>Sporolactobacillaceae</taxon>
        <taxon>Scopulibacillus</taxon>
    </lineage>
</organism>
<sequence length="347" mass="38472">MTVSESITYKEIKSQPKVWKKVIDQCPDKIESFVNHLKQENYDEIIFVGCGTSYYLAQSLAFIYSEKLKVRAFAVPASEILFHDNAYLLGTAKKLFHLISRSGDTSEIVSAAKKLKAKNYTVSAVTCRSASSLAEAADLTIAINEADEESVVMTRSFTSMFITMVYAAEQLAGAVTIDKQIVEAVSNIIDVYEERVMKLINNNTIETFVFLGSGSLYGVANEAMLKMKEMTISNSEVFHPFEYRHGPMSLVSEKVLVTLFTSIDASQEELQLLKEMKGLNGKTLVIKSGDKDLSDFNTDLTVQVNGLTNEQVGLIGLVLVQLMGCYIAEHKGLNLDKPRNLTQVVKL</sequence>
<evidence type="ECO:0000256" key="1">
    <source>
        <dbReference type="ARBA" id="ARBA00022737"/>
    </source>
</evidence>
<dbReference type="CDD" id="cd05008">
    <property type="entry name" value="SIS_GlmS_GlmD_1"/>
    <property type="match status" value="1"/>
</dbReference>
<evidence type="ECO:0000259" key="2">
    <source>
        <dbReference type="PROSITE" id="PS51464"/>
    </source>
</evidence>
<dbReference type="InterPro" id="IPR035466">
    <property type="entry name" value="GlmS/AgaS_SIS"/>
</dbReference>
<reference evidence="4" key="1">
    <citation type="journal article" date="2019" name="Int. J. Syst. Evol. Microbiol.">
        <title>The Global Catalogue of Microorganisms (GCM) 10K type strain sequencing project: providing services to taxonomists for standard genome sequencing and annotation.</title>
        <authorList>
            <consortium name="The Broad Institute Genomics Platform"/>
            <consortium name="The Broad Institute Genome Sequencing Center for Infectious Disease"/>
            <person name="Wu L."/>
            <person name="Ma J."/>
        </authorList>
    </citation>
    <scope>NUCLEOTIDE SEQUENCE [LARGE SCALE GENOMIC DNA]</scope>
    <source>
        <strain evidence="4">CGMCC 1.16305</strain>
    </source>
</reference>
<dbReference type="Pfam" id="PF01380">
    <property type="entry name" value="SIS"/>
    <property type="match status" value="2"/>
</dbReference>
<evidence type="ECO:0000313" key="4">
    <source>
        <dbReference type="Proteomes" id="UP001596505"/>
    </source>
</evidence>
<feature type="domain" description="SIS" evidence="2">
    <location>
        <begin position="33"/>
        <end position="181"/>
    </location>
</feature>
<dbReference type="RefSeq" id="WP_380963714.1">
    <property type="nucleotide sequence ID" value="NZ_JBHTCO010000004.1"/>
</dbReference>
<name>A0ABW2PRN6_9BACL</name>
<dbReference type="SUPFAM" id="SSF53697">
    <property type="entry name" value="SIS domain"/>
    <property type="match status" value="1"/>
</dbReference>
<keyword evidence="4" id="KW-1185">Reference proteome</keyword>
<dbReference type="Gene3D" id="3.40.50.10490">
    <property type="entry name" value="Glucose-6-phosphate isomerase like protein, domain 1"/>
    <property type="match status" value="2"/>
</dbReference>
<protein>
    <submittedName>
        <fullName evidence="3">SIS domain-containing protein</fullName>
        <ecNumber evidence="3">3.5.-.-</ecNumber>
    </submittedName>
</protein>
<dbReference type="EC" id="3.5.-.-" evidence="3"/>
<dbReference type="InterPro" id="IPR035490">
    <property type="entry name" value="GlmS/FrlB_SIS"/>
</dbReference>
<dbReference type="PANTHER" id="PTHR10937:SF4">
    <property type="entry name" value="GLUCOSAMINE-6-PHOSPHATE DEAMINASE"/>
    <property type="match status" value="1"/>
</dbReference>
<keyword evidence="3" id="KW-0378">Hydrolase</keyword>